<organism evidence="7 8">
    <name type="scientific">Nocardioides marmoribigeumensis</name>
    <dbReference type="NCBI Taxonomy" id="433649"/>
    <lineage>
        <taxon>Bacteria</taxon>
        <taxon>Bacillati</taxon>
        <taxon>Actinomycetota</taxon>
        <taxon>Actinomycetes</taxon>
        <taxon>Propionibacteriales</taxon>
        <taxon>Nocardioidaceae</taxon>
        <taxon>Nocardioides</taxon>
    </lineage>
</organism>
<sequence>MDFTPTAEQKALRDAVRDLLGRREPSTAVGRPRLDPELWGALAEMGVLSLAWEVADDDEPAAGAVEVSLAAAELGRAHAVTPYAESVTAAHVLAATEEGRAVREDLGTGEAVVIPVLTEPNRAWGAPPTVTAKESGDGWELTGTKGPVAYPEAATHVVVTADQGVFLVASPTVEGSVLVLDATPATLLTDDPALLVHAVAQGTLAACAEQLGALEQALAMTVDYLKSRKQFGVPLMSFQTLTQRAAVMYTHQELARSAVQYAALVLADATAADDGVDVAATVARAKAVVGKAATLVGEEAVQLHGGIAVTQEYAVGHLLSRLVTLEHLYGDTRSQLSRLGRSIADHDVVRVL</sequence>
<evidence type="ECO:0000256" key="4">
    <source>
        <dbReference type="ARBA" id="ARBA00022827"/>
    </source>
</evidence>
<keyword evidence="8" id="KW-1185">Reference proteome</keyword>
<dbReference type="Gene3D" id="1.20.140.10">
    <property type="entry name" value="Butyryl-CoA Dehydrogenase, subunit A, domain 3"/>
    <property type="match status" value="1"/>
</dbReference>
<dbReference type="Gene3D" id="1.10.540.10">
    <property type="entry name" value="Acyl-CoA dehydrogenase/oxidase, N-terminal domain"/>
    <property type="match status" value="1"/>
</dbReference>
<comment type="caution">
    <text evidence="7">The sequence shown here is derived from an EMBL/GenBank/DDBJ whole genome shotgun (WGS) entry which is preliminary data.</text>
</comment>
<protein>
    <submittedName>
        <fullName evidence="7">Alkylation response protein AidB-like acyl-CoA dehydrogenase</fullName>
    </submittedName>
</protein>
<dbReference type="EMBL" id="JAVDYG010000001">
    <property type="protein sequence ID" value="MDR7362268.1"/>
    <property type="molecule type" value="Genomic_DNA"/>
</dbReference>
<gene>
    <name evidence="7" type="ORF">J2S63_001821</name>
</gene>
<dbReference type="PANTHER" id="PTHR43884">
    <property type="entry name" value="ACYL-COA DEHYDROGENASE"/>
    <property type="match status" value="1"/>
</dbReference>
<evidence type="ECO:0000256" key="1">
    <source>
        <dbReference type="ARBA" id="ARBA00001974"/>
    </source>
</evidence>
<evidence type="ECO:0000256" key="2">
    <source>
        <dbReference type="ARBA" id="ARBA00009347"/>
    </source>
</evidence>
<dbReference type="PANTHER" id="PTHR43884:SF20">
    <property type="entry name" value="ACYL-COA DEHYDROGENASE FADE28"/>
    <property type="match status" value="1"/>
</dbReference>
<accession>A0ABU2BUG5</accession>
<dbReference type="SUPFAM" id="SSF56645">
    <property type="entry name" value="Acyl-CoA dehydrogenase NM domain-like"/>
    <property type="match status" value="1"/>
</dbReference>
<keyword evidence="5" id="KW-0560">Oxidoreductase</keyword>
<dbReference type="InterPro" id="IPR036250">
    <property type="entry name" value="AcylCo_DH-like_C"/>
</dbReference>
<comment type="cofactor">
    <cofactor evidence="1">
        <name>FAD</name>
        <dbReference type="ChEBI" id="CHEBI:57692"/>
    </cofactor>
</comment>
<keyword evidence="4" id="KW-0274">FAD</keyword>
<evidence type="ECO:0000256" key="5">
    <source>
        <dbReference type="ARBA" id="ARBA00023002"/>
    </source>
</evidence>
<keyword evidence="3" id="KW-0285">Flavoprotein</keyword>
<name>A0ABU2BUG5_9ACTN</name>
<dbReference type="Gene3D" id="2.40.110.10">
    <property type="entry name" value="Butyryl-CoA Dehydrogenase, subunit A, domain 2"/>
    <property type="match status" value="1"/>
</dbReference>
<feature type="domain" description="Acyl-CoA dehydrogenase/oxidase C-terminal" evidence="6">
    <location>
        <begin position="201"/>
        <end position="343"/>
    </location>
</feature>
<dbReference type="InterPro" id="IPR009075">
    <property type="entry name" value="AcylCo_DH/oxidase_C"/>
</dbReference>
<evidence type="ECO:0000259" key="6">
    <source>
        <dbReference type="Pfam" id="PF00441"/>
    </source>
</evidence>
<dbReference type="SUPFAM" id="SSF47203">
    <property type="entry name" value="Acyl-CoA dehydrogenase C-terminal domain-like"/>
    <property type="match status" value="1"/>
</dbReference>
<evidence type="ECO:0000313" key="7">
    <source>
        <dbReference type="EMBL" id="MDR7362268.1"/>
    </source>
</evidence>
<evidence type="ECO:0000313" key="8">
    <source>
        <dbReference type="Proteomes" id="UP001183648"/>
    </source>
</evidence>
<comment type="similarity">
    <text evidence="2">Belongs to the acyl-CoA dehydrogenase family.</text>
</comment>
<reference evidence="7 8" key="1">
    <citation type="submission" date="2023-07" db="EMBL/GenBank/DDBJ databases">
        <title>Sequencing the genomes of 1000 actinobacteria strains.</title>
        <authorList>
            <person name="Klenk H.-P."/>
        </authorList>
    </citation>
    <scope>NUCLEOTIDE SEQUENCE [LARGE SCALE GENOMIC DNA]</scope>
    <source>
        <strain evidence="7 8">DSM 19426</strain>
    </source>
</reference>
<dbReference type="InterPro" id="IPR009100">
    <property type="entry name" value="AcylCoA_DH/oxidase_NM_dom_sf"/>
</dbReference>
<dbReference type="Pfam" id="PF00441">
    <property type="entry name" value="Acyl-CoA_dh_1"/>
    <property type="match status" value="1"/>
</dbReference>
<proteinExistence type="inferred from homology"/>
<dbReference type="InterPro" id="IPR037069">
    <property type="entry name" value="AcylCoA_DH/ox_N_sf"/>
</dbReference>
<dbReference type="Proteomes" id="UP001183648">
    <property type="component" value="Unassembled WGS sequence"/>
</dbReference>
<dbReference type="RefSeq" id="WP_310301527.1">
    <property type="nucleotide sequence ID" value="NZ_BAAAPS010000008.1"/>
</dbReference>
<evidence type="ECO:0000256" key="3">
    <source>
        <dbReference type="ARBA" id="ARBA00022630"/>
    </source>
</evidence>
<dbReference type="InterPro" id="IPR046373">
    <property type="entry name" value="Acyl-CoA_Oxase/DH_mid-dom_sf"/>
</dbReference>